<dbReference type="InterPro" id="IPR056895">
    <property type="entry name" value="AtTam9"/>
</dbReference>
<accession>A0A7I8KIZ8</accession>
<reference evidence="2" key="1">
    <citation type="submission" date="2020-02" db="EMBL/GenBank/DDBJ databases">
        <authorList>
            <person name="Scholz U."/>
            <person name="Mascher M."/>
            <person name="Fiebig A."/>
        </authorList>
    </citation>
    <scope>NUCLEOTIDE SEQUENCE</scope>
</reference>
<dbReference type="Proteomes" id="UP000663760">
    <property type="component" value="Chromosome 5"/>
</dbReference>
<dbReference type="Pfam" id="PF25111">
    <property type="entry name" value="AtTam9"/>
    <property type="match status" value="1"/>
</dbReference>
<evidence type="ECO:0000313" key="1">
    <source>
        <dbReference type="EMBL" id="CAA2620864.1"/>
    </source>
</evidence>
<dbReference type="AlphaFoldDB" id="A0A7I8KIZ8"/>
<dbReference type="EMBL" id="LR746268">
    <property type="protein sequence ID" value="CAA7396975.1"/>
    <property type="molecule type" value="Genomic_DNA"/>
</dbReference>
<evidence type="ECO:0000313" key="3">
    <source>
        <dbReference type="Proteomes" id="UP000663760"/>
    </source>
</evidence>
<proteinExistence type="predicted"/>
<evidence type="ECO:0000313" key="2">
    <source>
        <dbReference type="EMBL" id="CAA7396975.1"/>
    </source>
</evidence>
<sequence>MGNKPAKEDKGEILVRVMPPLDRAFVKWLAQDLERIHGFKVKNQPPIRPPDHYIEYMRLQGWLDVDLDDPDIARLAKSPRA</sequence>
<dbReference type="OrthoDB" id="722701at2759"/>
<keyword evidence="3" id="KW-1185">Reference proteome</keyword>
<organism evidence="2 3">
    <name type="scientific">Spirodela intermedia</name>
    <name type="common">Intermediate duckweed</name>
    <dbReference type="NCBI Taxonomy" id="51605"/>
    <lineage>
        <taxon>Eukaryota</taxon>
        <taxon>Viridiplantae</taxon>
        <taxon>Streptophyta</taxon>
        <taxon>Embryophyta</taxon>
        <taxon>Tracheophyta</taxon>
        <taxon>Spermatophyta</taxon>
        <taxon>Magnoliopsida</taxon>
        <taxon>Liliopsida</taxon>
        <taxon>Araceae</taxon>
        <taxon>Lemnoideae</taxon>
        <taxon>Spirodela</taxon>
    </lineage>
</organism>
<protein>
    <submittedName>
        <fullName evidence="2">Uncharacterized protein</fullName>
    </submittedName>
</protein>
<gene>
    <name evidence="1" type="ORF">SI7747_05007033</name>
    <name evidence="2" type="ORF">SI8410_05007638</name>
</gene>
<dbReference type="EMBL" id="LR743592">
    <property type="protein sequence ID" value="CAA2620864.1"/>
    <property type="molecule type" value="Genomic_DNA"/>
</dbReference>
<name>A0A7I8KIZ8_SPIIN</name>